<feature type="compositionally biased region" description="Low complexity" evidence="8">
    <location>
        <begin position="1475"/>
        <end position="1489"/>
    </location>
</feature>
<gene>
    <name evidence="10" type="ORF">CYLTODRAFT_419101</name>
</gene>
<keyword evidence="5" id="KW-0804">Transcription</keyword>
<dbReference type="GO" id="GO:0016592">
    <property type="term" value="C:mediator complex"/>
    <property type="evidence" value="ECO:0007669"/>
    <property type="project" value="InterPro"/>
</dbReference>
<evidence type="ECO:0000256" key="1">
    <source>
        <dbReference type="ARBA" id="ARBA00004123"/>
    </source>
</evidence>
<keyword evidence="11" id="KW-1185">Reference proteome</keyword>
<dbReference type="InterPro" id="IPR019035">
    <property type="entry name" value="Mediator_Med12"/>
</dbReference>
<name>A0A0D7BKK6_9AGAR</name>
<dbReference type="EMBL" id="KN880458">
    <property type="protein sequence ID" value="KIY71093.1"/>
    <property type="molecule type" value="Genomic_DNA"/>
</dbReference>
<comment type="subcellular location">
    <subcellularLocation>
        <location evidence="1">Nucleus</location>
    </subcellularLocation>
</comment>
<feature type="region of interest" description="Disordered" evidence="8">
    <location>
        <begin position="1468"/>
        <end position="1590"/>
    </location>
</feature>
<evidence type="ECO:0000256" key="5">
    <source>
        <dbReference type="ARBA" id="ARBA00023163"/>
    </source>
</evidence>
<reference evidence="10 11" key="1">
    <citation type="journal article" date="2015" name="Fungal Genet. Biol.">
        <title>Evolution of novel wood decay mechanisms in Agaricales revealed by the genome sequences of Fistulina hepatica and Cylindrobasidium torrendii.</title>
        <authorList>
            <person name="Floudas D."/>
            <person name="Held B.W."/>
            <person name="Riley R."/>
            <person name="Nagy L.G."/>
            <person name="Koehler G."/>
            <person name="Ransdell A.S."/>
            <person name="Younus H."/>
            <person name="Chow J."/>
            <person name="Chiniquy J."/>
            <person name="Lipzen A."/>
            <person name="Tritt A."/>
            <person name="Sun H."/>
            <person name="Haridas S."/>
            <person name="LaButti K."/>
            <person name="Ohm R.A."/>
            <person name="Kues U."/>
            <person name="Blanchette R.A."/>
            <person name="Grigoriev I.V."/>
            <person name="Minto R.E."/>
            <person name="Hibbett D.S."/>
        </authorList>
    </citation>
    <scope>NUCLEOTIDE SEQUENCE [LARGE SCALE GENOMIC DNA]</scope>
    <source>
        <strain evidence="10 11">FP15055 ss-10</strain>
    </source>
</reference>
<evidence type="ECO:0000256" key="3">
    <source>
        <dbReference type="ARBA" id="ARBA00019622"/>
    </source>
</evidence>
<dbReference type="STRING" id="1314674.A0A0D7BKK6"/>
<feature type="compositionally biased region" description="Basic residues" evidence="8">
    <location>
        <begin position="1574"/>
        <end position="1590"/>
    </location>
</feature>
<sequence>MRGKTPNTLALYQPQPPQWLPETHKAIHLGYPLYDPAHANQPEDVLSEQNVSKGYTTPYAVEQGRDWGSANGDAAAALRESSALDRLQDLVNQVYIRRSQQLPPLPNSSFRVPGRLTLNDSKRQAWFADLANPDVPLTKLGKNVPHGAKGHDLLELMYTNNIAMPRAVWFLRVFGANETAGLRNKPNYNPTQYSIEWAGVVTSYIKKQLSEITLPSAPRPGVNIKQSFKGVLHDKASRERWVNRFAYCLSLLKSFYTGGMVDHRVFLSWLVGIMASCNLAQAAVVARIAEEYLDDMTTSRPLAHHFVDACLARLAEIAASPSKEHLLDAEALLVIILQRLCIVLPDAFVSPKLWHTHQAILASVMAADGLDISETSGAQSARQVLENNFQNIRRRNEAMLFVNMPQLAPAQLGSSVQEIKLLNSISKTTNMSTISFFTDDLEDTKRKLDLLLTWCVTPLQFGDHRAFAAVTLLMKWRQRASNRTIRRPDQFLQDELFKWLDRSEVAADPKVISTVSMVFGKLVDKQLFSYDRYIQRLVARSEPGLAVDNPTESRHRAFLRCIPVSDEAQMLSRRNNLYGVGRREVPEDANEKAMRKELRTILPLFSGTSDMHTSTTALYEQCSTIISSPRFDLNSTMKGWLLPALQKCFATADITLLAVVIRTYCIAVELMAKTKCYSCLLQLTLTFIEHAPNLEALAIAIDTIRRYVTIWTCMDVVGSILHALQTAYIAYKSRGTASRILLSFIMELDNNVHLSEDDRRQIVADEQSLILALHPHSFNQPITLPDTIPEILGLASTTDPDAPVTLASTLWAQHRSFPAWVLRVWGNTVSSLRHLPAMFPDLDLRRACALRYADFLLHIDEHNSTAMDDAVLKWFSSTAGRQEFSELTADVWDGFAILLLSLVVRGILRATTIMQGLVYPVWQLCASVGAAQYTEQMDVCISAANYLAKILLLSQEGLGDIPPVDMFDIQRLQARRADVYSDDMQFKSLVESIPIMVSVENNEVVRAELREDMKTMRLQLCEDDGFREGTFRNLEAVREAFEDAMKSLESTSPDVGDRTMNALQTIFSSGNPDGQGIEISSWPEKSSMLSPWMISATTIQFQLSLKQMERSPTHADATKVERLDTMIKMMFDHSLSPDERGFMAQMTHGAGSTVAGKLINNGLRHVTDVLRDGGEQTIMRVGDSFRILVYIADPLRREKVPMLMLQPDVQDALFKVIVQAFEDIGRQCEAGQDITTLHERLILMTRVLQFDLGFEGVWTPNTVPLCRPLCDMLFKVVMFSAQGENFHSVVFSLLFDTLLFLIDETPPQNKTGGVADIFSPYPSSEAFDLDHDIPPEEVKRLRSLLSTRLSIAKVANLASVRRDNSGHLVDDGPVINRPWEWIEHIGEPVADAKELEREKDEKRRLKTNCLVKNTGSLPLETFGARVTGDAILESRTEDPIIENALRTFEDGVSTDSVFKRDWREARLPSLEEEASSASGAARKGKASTSGMQQQQHEAVFSPGGHRSSPTASTQSWTSGRRGSPNVHSSASEVIDVDALPYPLPNRTGTKRKATASVSDDEVVIIEGPLPSSSKSKKGKSVASKTKARKK</sequence>
<dbReference type="Pfam" id="PF09497">
    <property type="entry name" value="Med12"/>
    <property type="match status" value="1"/>
</dbReference>
<organism evidence="10 11">
    <name type="scientific">Cylindrobasidium torrendii FP15055 ss-10</name>
    <dbReference type="NCBI Taxonomy" id="1314674"/>
    <lineage>
        <taxon>Eukaryota</taxon>
        <taxon>Fungi</taxon>
        <taxon>Dikarya</taxon>
        <taxon>Basidiomycota</taxon>
        <taxon>Agaricomycotina</taxon>
        <taxon>Agaricomycetes</taxon>
        <taxon>Agaricomycetidae</taxon>
        <taxon>Agaricales</taxon>
        <taxon>Marasmiineae</taxon>
        <taxon>Physalacriaceae</taxon>
        <taxon>Cylindrobasidium</taxon>
    </lineage>
</organism>
<comment type="similarity">
    <text evidence="2">Belongs to the Mediator complex subunit 12 family.</text>
</comment>
<evidence type="ECO:0000256" key="4">
    <source>
        <dbReference type="ARBA" id="ARBA00023015"/>
    </source>
</evidence>
<dbReference type="GO" id="GO:0003712">
    <property type="term" value="F:transcription coregulator activity"/>
    <property type="evidence" value="ECO:0007669"/>
    <property type="project" value="InterPro"/>
</dbReference>
<evidence type="ECO:0000256" key="2">
    <source>
        <dbReference type="ARBA" id="ARBA00010289"/>
    </source>
</evidence>
<evidence type="ECO:0000313" key="11">
    <source>
        <dbReference type="Proteomes" id="UP000054007"/>
    </source>
</evidence>
<dbReference type="SMART" id="SM01281">
    <property type="entry name" value="Med12"/>
    <property type="match status" value="1"/>
</dbReference>
<evidence type="ECO:0000256" key="7">
    <source>
        <dbReference type="ARBA" id="ARBA00032010"/>
    </source>
</evidence>
<dbReference type="Proteomes" id="UP000054007">
    <property type="component" value="Unassembled WGS sequence"/>
</dbReference>
<dbReference type="PANTHER" id="PTHR46567">
    <property type="entry name" value="MEDIATOR OF RNA POLYMERASE II TRANSCRIPTION SUBUNIT 12"/>
    <property type="match status" value="1"/>
</dbReference>
<feature type="compositionally biased region" description="Polar residues" evidence="8">
    <location>
        <begin position="1507"/>
        <end position="1531"/>
    </location>
</feature>
<feature type="domain" description="Mediator complex subunit Med12" evidence="9">
    <location>
        <begin position="109"/>
        <end position="172"/>
    </location>
</feature>
<evidence type="ECO:0000256" key="8">
    <source>
        <dbReference type="SAM" id="MobiDB-lite"/>
    </source>
</evidence>
<evidence type="ECO:0000256" key="6">
    <source>
        <dbReference type="ARBA" id="ARBA00023242"/>
    </source>
</evidence>
<dbReference type="GO" id="GO:0006357">
    <property type="term" value="P:regulation of transcription by RNA polymerase II"/>
    <property type="evidence" value="ECO:0007669"/>
    <property type="project" value="InterPro"/>
</dbReference>
<evidence type="ECO:0000313" key="10">
    <source>
        <dbReference type="EMBL" id="KIY71093.1"/>
    </source>
</evidence>
<keyword evidence="6" id="KW-0539">Nucleus</keyword>
<protein>
    <recommendedName>
        <fullName evidence="3">Mediator of RNA polymerase II transcription subunit 12</fullName>
    </recommendedName>
    <alternativeName>
        <fullName evidence="7">Mediator complex subunit 12</fullName>
    </alternativeName>
</protein>
<evidence type="ECO:0000259" key="9">
    <source>
        <dbReference type="SMART" id="SM01281"/>
    </source>
</evidence>
<accession>A0A0D7BKK6</accession>
<dbReference type="OrthoDB" id="20828at2759"/>
<proteinExistence type="inferred from homology"/>
<dbReference type="PANTHER" id="PTHR46567:SF1">
    <property type="entry name" value="MEDIATOR OF RNA POLYMERASE II TRANSCRIPTION SUBUNIT 12"/>
    <property type="match status" value="1"/>
</dbReference>
<keyword evidence="4" id="KW-0805">Transcription regulation</keyword>